<dbReference type="Gene3D" id="1.20.1250.20">
    <property type="entry name" value="MFS general substrate transporter like domains"/>
    <property type="match status" value="1"/>
</dbReference>
<gene>
    <name evidence="8" type="ORF">KV395_00595</name>
</gene>
<feature type="transmembrane region" description="Helical" evidence="7">
    <location>
        <begin position="151"/>
        <end position="170"/>
    </location>
</feature>
<accession>A0ABY7XL02</accession>
<comment type="similarity">
    <text evidence="2">Belongs to the major facilitator superfamily.</text>
</comment>
<dbReference type="PANTHER" id="PTHR23514">
    <property type="entry name" value="BYPASS OF STOP CODON PROTEIN 6"/>
    <property type="match status" value="1"/>
</dbReference>
<evidence type="ECO:0000256" key="7">
    <source>
        <dbReference type="SAM" id="Phobius"/>
    </source>
</evidence>
<dbReference type="InterPro" id="IPR036259">
    <property type="entry name" value="MFS_trans_sf"/>
</dbReference>
<dbReference type="EMBL" id="CP078075">
    <property type="protein sequence ID" value="WDM41853.1"/>
    <property type="molecule type" value="Genomic_DNA"/>
</dbReference>
<evidence type="ECO:0008006" key="10">
    <source>
        <dbReference type="Google" id="ProtNLM"/>
    </source>
</evidence>
<evidence type="ECO:0000256" key="6">
    <source>
        <dbReference type="ARBA" id="ARBA00023136"/>
    </source>
</evidence>
<dbReference type="Proteomes" id="UP001215097">
    <property type="component" value="Chromosome"/>
</dbReference>
<feature type="transmembrane region" description="Helical" evidence="7">
    <location>
        <begin position="68"/>
        <end position="87"/>
    </location>
</feature>
<name>A0ABY7XL02_MICLT</name>
<keyword evidence="3" id="KW-0813">Transport</keyword>
<evidence type="ECO:0000313" key="9">
    <source>
        <dbReference type="Proteomes" id="UP001215097"/>
    </source>
</evidence>
<feature type="transmembrane region" description="Helical" evidence="7">
    <location>
        <begin position="93"/>
        <end position="114"/>
    </location>
</feature>
<keyword evidence="9" id="KW-1185">Reference proteome</keyword>
<evidence type="ECO:0000313" key="8">
    <source>
        <dbReference type="EMBL" id="WDM41853.1"/>
    </source>
</evidence>
<feature type="transmembrane region" description="Helical" evidence="7">
    <location>
        <begin position="260"/>
        <end position="280"/>
    </location>
</feature>
<comment type="subcellular location">
    <subcellularLocation>
        <location evidence="1">Endomembrane system</location>
        <topology evidence="1">Multi-pass membrane protein</topology>
    </subcellularLocation>
</comment>
<evidence type="ECO:0000256" key="4">
    <source>
        <dbReference type="ARBA" id="ARBA00022692"/>
    </source>
</evidence>
<dbReference type="RefSeq" id="WP_282215703.1">
    <property type="nucleotide sequence ID" value="NZ_BAAAUN010000001.1"/>
</dbReference>
<sequence>MTSSRNRTGLFAAFASLGVTAAFIPAVLPSAERMLSAELSAAVPALFAGLLVGVLLSGPLLVRRPARVTLILGSALQAVALVAAAWAGDPALFIAAAALAGLGFGLVEAAGSVAAKAAATGSATGLLSALMGTVAVCAALTPLAVAAGAAAMPVLSILAVVPLGTIALLAGGHEPSASASDAPARREVRALLPLLPFAIALPLYVGVETVLSGWSAVIPARALTLDPAAAALGTSAFWALMAVGRFGAAGLRRRAVSPSAILAVGTIGAACLMTAAGLLVNDAPAGALVALAASVVLLAPSYGLILGLALDRLDAARSAAVTGTLVACGAVGGTFVPSLVLLIGRDPASSTTLIVSAALCAVVPVLVLIAARARQRTSTTN</sequence>
<dbReference type="PANTHER" id="PTHR23514:SF3">
    <property type="entry name" value="BYPASS OF STOP CODON PROTEIN 6"/>
    <property type="match status" value="1"/>
</dbReference>
<feature type="transmembrane region" description="Helical" evidence="7">
    <location>
        <begin position="190"/>
        <end position="207"/>
    </location>
</feature>
<evidence type="ECO:0000256" key="3">
    <source>
        <dbReference type="ARBA" id="ARBA00022448"/>
    </source>
</evidence>
<dbReference type="SUPFAM" id="SSF103473">
    <property type="entry name" value="MFS general substrate transporter"/>
    <property type="match status" value="1"/>
</dbReference>
<organism evidence="8 9">
    <name type="scientific">Microbacterium luteolum</name>
    <name type="common">Aureobacterium luteolum</name>
    <dbReference type="NCBI Taxonomy" id="69367"/>
    <lineage>
        <taxon>Bacteria</taxon>
        <taxon>Bacillati</taxon>
        <taxon>Actinomycetota</taxon>
        <taxon>Actinomycetes</taxon>
        <taxon>Micrococcales</taxon>
        <taxon>Microbacteriaceae</taxon>
        <taxon>Microbacterium</taxon>
    </lineage>
</organism>
<feature type="transmembrane region" description="Helical" evidence="7">
    <location>
        <begin position="286"/>
        <end position="310"/>
    </location>
</feature>
<reference evidence="8 9" key="1">
    <citation type="submission" date="2021-06" db="EMBL/GenBank/DDBJ databases">
        <title>Genome-based taxonomic framework of Microbacterium strains isolated from marine environment, the description of four new species and reclassification of four preexisting species.</title>
        <authorList>
            <person name="Lee S.D."/>
            <person name="Kim S.-M."/>
            <person name="Byeon Y.-S."/>
            <person name="Yang H.L."/>
            <person name="Kim I.S."/>
        </authorList>
    </citation>
    <scope>NUCLEOTIDE SEQUENCE [LARGE SCALE GENOMIC DNA]</scope>
    <source>
        <strain evidence="8 9">KACC 14465</strain>
    </source>
</reference>
<feature type="transmembrane region" description="Helical" evidence="7">
    <location>
        <begin position="322"/>
        <end position="344"/>
    </location>
</feature>
<evidence type="ECO:0000256" key="1">
    <source>
        <dbReference type="ARBA" id="ARBA00004127"/>
    </source>
</evidence>
<feature type="transmembrane region" description="Helical" evidence="7">
    <location>
        <begin position="39"/>
        <end position="61"/>
    </location>
</feature>
<protein>
    <recommendedName>
        <fullName evidence="10">MFS transporter</fullName>
    </recommendedName>
</protein>
<proteinExistence type="inferred from homology"/>
<feature type="transmembrane region" description="Helical" evidence="7">
    <location>
        <begin position="126"/>
        <end position="145"/>
    </location>
</feature>
<dbReference type="InterPro" id="IPR051788">
    <property type="entry name" value="MFS_Transporter"/>
</dbReference>
<keyword evidence="4 7" id="KW-0812">Transmembrane</keyword>
<keyword evidence="5 7" id="KW-1133">Transmembrane helix</keyword>
<feature type="transmembrane region" description="Helical" evidence="7">
    <location>
        <begin position="227"/>
        <end position="248"/>
    </location>
</feature>
<keyword evidence="6 7" id="KW-0472">Membrane</keyword>
<evidence type="ECO:0000256" key="2">
    <source>
        <dbReference type="ARBA" id="ARBA00008335"/>
    </source>
</evidence>
<feature type="transmembrane region" description="Helical" evidence="7">
    <location>
        <begin position="350"/>
        <end position="371"/>
    </location>
</feature>
<evidence type="ECO:0000256" key="5">
    <source>
        <dbReference type="ARBA" id="ARBA00022989"/>
    </source>
</evidence>